<keyword evidence="2" id="KW-0560">Oxidoreductase</keyword>
<dbReference type="UniPathway" id="UPA00124"/>
<dbReference type="GO" id="GO:0019305">
    <property type="term" value="P:dTDP-rhamnose biosynthetic process"/>
    <property type="evidence" value="ECO:0007669"/>
    <property type="project" value="UniProtKB-UniPathway"/>
</dbReference>
<dbReference type="PANTHER" id="PTHR10491">
    <property type="entry name" value="DTDP-4-DEHYDRORHAMNOSE REDUCTASE"/>
    <property type="match status" value="1"/>
</dbReference>
<protein>
    <recommendedName>
        <fullName evidence="2">dTDP-4-dehydrorhamnose reductase</fullName>
        <ecNumber evidence="2">1.1.1.133</ecNumber>
    </recommendedName>
</protein>
<proteinExistence type="inferred from homology"/>
<comment type="caution">
    <text evidence="4">The sequence shown here is derived from an EMBL/GenBank/DDBJ whole genome shotgun (WGS) entry which is preliminary data.</text>
</comment>
<dbReference type="InterPro" id="IPR005913">
    <property type="entry name" value="dTDP_dehydrorham_reduct"/>
</dbReference>
<evidence type="ECO:0000256" key="1">
    <source>
        <dbReference type="ARBA" id="ARBA00010944"/>
    </source>
</evidence>
<dbReference type="Gene3D" id="3.40.50.720">
    <property type="entry name" value="NAD(P)-binding Rossmann-like Domain"/>
    <property type="match status" value="1"/>
</dbReference>
<evidence type="ECO:0000313" key="5">
    <source>
        <dbReference type="Proteomes" id="UP000034539"/>
    </source>
</evidence>
<name>A0A0G0Q2I4_9BACT</name>
<dbReference type="Proteomes" id="UP000034539">
    <property type="component" value="Unassembled WGS sequence"/>
</dbReference>
<feature type="domain" description="RmlD-like substrate binding" evidence="3">
    <location>
        <begin position="4"/>
        <end position="283"/>
    </location>
</feature>
<dbReference type="GO" id="GO:0048269">
    <property type="term" value="C:methionine adenosyltransferase complex"/>
    <property type="evidence" value="ECO:0007669"/>
    <property type="project" value="TreeGrafter"/>
</dbReference>
<dbReference type="GO" id="GO:0008831">
    <property type="term" value="F:dTDP-4-dehydrorhamnose reductase activity"/>
    <property type="evidence" value="ECO:0007669"/>
    <property type="project" value="UniProtKB-EC"/>
</dbReference>
<evidence type="ECO:0000256" key="2">
    <source>
        <dbReference type="RuleBase" id="RU364082"/>
    </source>
</evidence>
<dbReference type="EMBL" id="LBXN01000003">
    <property type="protein sequence ID" value="KKR34333.1"/>
    <property type="molecule type" value="Genomic_DNA"/>
</dbReference>
<comment type="function">
    <text evidence="2">Catalyzes the reduction of dTDP-6-deoxy-L-lyxo-4-hexulose to yield dTDP-L-rhamnose.</text>
</comment>
<gene>
    <name evidence="4" type="ORF">UT63_C0003G0049</name>
</gene>
<dbReference type="GO" id="GO:0048270">
    <property type="term" value="F:methionine adenosyltransferase regulator activity"/>
    <property type="evidence" value="ECO:0007669"/>
    <property type="project" value="TreeGrafter"/>
</dbReference>
<dbReference type="Pfam" id="PF04321">
    <property type="entry name" value="RmlD_sub_bind"/>
    <property type="match status" value="1"/>
</dbReference>
<dbReference type="EC" id="1.1.1.133" evidence="2"/>
<dbReference type="PATRIC" id="fig|1618450.3.peg.127"/>
<evidence type="ECO:0000259" key="3">
    <source>
        <dbReference type="Pfam" id="PF04321"/>
    </source>
</evidence>
<sequence>MKQKVMGTGLTGLVGSRIVEILGGIYDFENLSLSSGVDITNYDQLLKKLSESSAKIIIHLAAKADTEGCENDRILGENGAAWKINVAGTKNVAETAHKTGKKIIYFSTDFVFDGTKDFYTEEDIPNPVNWYGVTKYEGEKFIDKEENLIVRIAYPYRATFLGKKDFVRNIINLFKAGKPFYSVTDATFTPTFIDDIASAIDILIEKDVTGIFHVVGSESISPIQASSMIAETFGLDLSLILPTMAESFYKGKRTQPLKLVIKNDRIKKLGAKMHGFADGLSEIKHQLS</sequence>
<accession>A0A0G0Q2I4</accession>
<dbReference type="SUPFAM" id="SSF51735">
    <property type="entry name" value="NAD(P)-binding Rossmann-fold domains"/>
    <property type="match status" value="1"/>
</dbReference>
<comment type="similarity">
    <text evidence="1 2">Belongs to the dTDP-4-dehydrorhamnose reductase family.</text>
</comment>
<organism evidence="4 5">
    <name type="scientific">Candidatus Gottesmanbacteria bacterium GW2011_GWC2_39_8</name>
    <dbReference type="NCBI Taxonomy" id="1618450"/>
    <lineage>
        <taxon>Bacteria</taxon>
        <taxon>Candidatus Gottesmaniibacteriota</taxon>
    </lineage>
</organism>
<dbReference type="PANTHER" id="PTHR10491:SF4">
    <property type="entry name" value="METHIONINE ADENOSYLTRANSFERASE 2 SUBUNIT BETA"/>
    <property type="match status" value="1"/>
</dbReference>
<dbReference type="InterPro" id="IPR036291">
    <property type="entry name" value="NAD(P)-bd_dom_sf"/>
</dbReference>
<dbReference type="CDD" id="cd05254">
    <property type="entry name" value="dTDP_HR_like_SDR_e"/>
    <property type="match status" value="1"/>
</dbReference>
<dbReference type="AlphaFoldDB" id="A0A0G0Q2I4"/>
<keyword evidence="2" id="KW-0521">NADP</keyword>
<comment type="pathway">
    <text evidence="2">Carbohydrate biosynthesis; dTDP-L-rhamnose biosynthesis.</text>
</comment>
<evidence type="ECO:0000313" key="4">
    <source>
        <dbReference type="EMBL" id="KKR34333.1"/>
    </source>
</evidence>
<dbReference type="GO" id="GO:0006556">
    <property type="term" value="P:S-adenosylmethionine biosynthetic process"/>
    <property type="evidence" value="ECO:0007669"/>
    <property type="project" value="TreeGrafter"/>
</dbReference>
<dbReference type="InterPro" id="IPR029903">
    <property type="entry name" value="RmlD-like-bd"/>
</dbReference>
<reference evidence="4 5" key="1">
    <citation type="journal article" date="2015" name="Nature">
        <title>rRNA introns, odd ribosomes, and small enigmatic genomes across a large radiation of phyla.</title>
        <authorList>
            <person name="Brown C.T."/>
            <person name="Hug L.A."/>
            <person name="Thomas B.C."/>
            <person name="Sharon I."/>
            <person name="Castelle C.J."/>
            <person name="Singh A."/>
            <person name="Wilkins M.J."/>
            <person name="Williams K.H."/>
            <person name="Banfield J.F."/>
        </authorList>
    </citation>
    <scope>NUCLEOTIDE SEQUENCE [LARGE SCALE GENOMIC DNA]</scope>
</reference>